<accession>A0AAW3TTX7</accession>
<evidence type="ECO:0008006" key="4">
    <source>
        <dbReference type="Google" id="ProtNLM"/>
    </source>
</evidence>
<keyword evidence="1" id="KW-0472">Membrane</keyword>
<gene>
    <name evidence="2" type="ORF">GGR47_002315</name>
</gene>
<organism evidence="2 3">
    <name type="scientific">Sphingomonas aquatilis</name>
    <dbReference type="NCBI Taxonomy" id="93063"/>
    <lineage>
        <taxon>Bacteria</taxon>
        <taxon>Pseudomonadati</taxon>
        <taxon>Pseudomonadota</taxon>
        <taxon>Alphaproteobacteria</taxon>
        <taxon>Sphingomonadales</taxon>
        <taxon>Sphingomonadaceae</taxon>
        <taxon>Sphingomonas</taxon>
    </lineage>
</organism>
<proteinExistence type="predicted"/>
<name>A0AAW3TTX7_9SPHN</name>
<evidence type="ECO:0000256" key="1">
    <source>
        <dbReference type="SAM" id="Phobius"/>
    </source>
</evidence>
<dbReference type="AlphaFoldDB" id="A0AAW3TTX7"/>
<reference evidence="2 3" key="1">
    <citation type="submission" date="2020-08" db="EMBL/GenBank/DDBJ databases">
        <title>Genomic Encyclopedia of Type Strains, Phase IV (KMG-IV): sequencing the most valuable type-strain genomes for metagenomic binning, comparative biology and taxonomic classification.</title>
        <authorList>
            <person name="Goeker M."/>
        </authorList>
    </citation>
    <scope>NUCLEOTIDE SEQUENCE [LARGE SCALE GENOMIC DNA]</scope>
    <source>
        <strain evidence="2 3">DSM 15581</strain>
    </source>
</reference>
<feature type="transmembrane region" description="Helical" evidence="1">
    <location>
        <begin position="6"/>
        <end position="25"/>
    </location>
</feature>
<sequence length="120" mass="13056">MTPLTALRYIGAPIALIALIAWLWVGWTNADNRADDLSKQVRVQTARADAAEKREMVMRQAEAERMMDESHLDQVKDDLTHAIDNAPKGTAPGPATVAVGCARLRQAGRTASPAYQRVCG</sequence>
<protein>
    <recommendedName>
        <fullName evidence="4">Bacteriophage Rz lysis protein</fullName>
    </recommendedName>
</protein>
<dbReference type="Proteomes" id="UP000528945">
    <property type="component" value="Unassembled WGS sequence"/>
</dbReference>
<comment type="caution">
    <text evidence="2">The sequence shown here is derived from an EMBL/GenBank/DDBJ whole genome shotgun (WGS) entry which is preliminary data.</text>
</comment>
<dbReference type="EMBL" id="JACIDB010000004">
    <property type="protein sequence ID" value="MBB3876069.1"/>
    <property type="molecule type" value="Genomic_DNA"/>
</dbReference>
<keyword evidence="1" id="KW-1133">Transmembrane helix</keyword>
<keyword evidence="1" id="KW-0812">Transmembrane</keyword>
<keyword evidence="3" id="KW-1185">Reference proteome</keyword>
<evidence type="ECO:0000313" key="3">
    <source>
        <dbReference type="Proteomes" id="UP000528945"/>
    </source>
</evidence>
<evidence type="ECO:0000313" key="2">
    <source>
        <dbReference type="EMBL" id="MBB3876069.1"/>
    </source>
</evidence>
<dbReference type="RefSeq" id="WP_147035194.1">
    <property type="nucleotide sequence ID" value="NZ_JACIDB010000004.1"/>
</dbReference>